<name>A0A0E9TUS5_ANGAN</name>
<accession>A0A0E9TUS5</accession>
<dbReference type="EMBL" id="GBXM01051902">
    <property type="protein sequence ID" value="JAH56675.1"/>
    <property type="molecule type" value="Transcribed_RNA"/>
</dbReference>
<dbReference type="AlphaFoldDB" id="A0A0E9TUS5"/>
<proteinExistence type="predicted"/>
<protein>
    <submittedName>
        <fullName evidence="1">Uncharacterized protein</fullName>
    </submittedName>
</protein>
<reference evidence="1" key="1">
    <citation type="submission" date="2014-11" db="EMBL/GenBank/DDBJ databases">
        <authorList>
            <person name="Amaro Gonzalez C."/>
        </authorList>
    </citation>
    <scope>NUCLEOTIDE SEQUENCE</scope>
</reference>
<reference evidence="1" key="2">
    <citation type="journal article" date="2015" name="Fish Shellfish Immunol.">
        <title>Early steps in the European eel (Anguilla anguilla)-Vibrio vulnificus interaction in the gills: Role of the RtxA13 toxin.</title>
        <authorList>
            <person name="Callol A."/>
            <person name="Pajuelo D."/>
            <person name="Ebbesson L."/>
            <person name="Teles M."/>
            <person name="MacKenzie S."/>
            <person name="Amaro C."/>
        </authorList>
    </citation>
    <scope>NUCLEOTIDE SEQUENCE</scope>
</reference>
<sequence length="63" mass="6731">MAAWALHPCPISYAATDYPWQSPCCNCNSPIHTTVTLPTACFIANSLTAISTLFPMLLGVVGF</sequence>
<organism evidence="1">
    <name type="scientific">Anguilla anguilla</name>
    <name type="common">European freshwater eel</name>
    <name type="synonym">Muraena anguilla</name>
    <dbReference type="NCBI Taxonomy" id="7936"/>
    <lineage>
        <taxon>Eukaryota</taxon>
        <taxon>Metazoa</taxon>
        <taxon>Chordata</taxon>
        <taxon>Craniata</taxon>
        <taxon>Vertebrata</taxon>
        <taxon>Euteleostomi</taxon>
        <taxon>Actinopterygii</taxon>
        <taxon>Neopterygii</taxon>
        <taxon>Teleostei</taxon>
        <taxon>Anguilliformes</taxon>
        <taxon>Anguillidae</taxon>
        <taxon>Anguilla</taxon>
    </lineage>
</organism>
<evidence type="ECO:0000313" key="1">
    <source>
        <dbReference type="EMBL" id="JAH56675.1"/>
    </source>
</evidence>